<dbReference type="AlphaFoldDB" id="A0A1C4WKM1"/>
<organism evidence="3 4">
    <name type="scientific">Micromonospora viridifaciens</name>
    <dbReference type="NCBI Taxonomy" id="1881"/>
    <lineage>
        <taxon>Bacteria</taxon>
        <taxon>Bacillati</taxon>
        <taxon>Actinomycetota</taxon>
        <taxon>Actinomycetes</taxon>
        <taxon>Micromonosporales</taxon>
        <taxon>Micromonosporaceae</taxon>
        <taxon>Micromonospora</taxon>
    </lineage>
</organism>
<keyword evidence="1" id="KW-0238">DNA-binding</keyword>
<evidence type="ECO:0000259" key="2">
    <source>
        <dbReference type="Pfam" id="PF07282"/>
    </source>
</evidence>
<sequence>MGCAAFRCVACGHQDHADVNAAKNILAAGLAVTGRGDLAVGRSVKRQPPARLAA</sequence>
<name>A0A1C4WKM1_MICVI</name>
<dbReference type="Proteomes" id="UP000198242">
    <property type="component" value="Chromosome I"/>
</dbReference>
<dbReference type="GO" id="GO:0003677">
    <property type="term" value="F:DNA binding"/>
    <property type="evidence" value="ECO:0007669"/>
    <property type="project" value="UniProtKB-KW"/>
</dbReference>
<reference evidence="4" key="1">
    <citation type="submission" date="2016-06" db="EMBL/GenBank/DDBJ databases">
        <authorList>
            <person name="Varghese N."/>
            <person name="Submissions Spin"/>
        </authorList>
    </citation>
    <scope>NUCLEOTIDE SEQUENCE [LARGE SCALE GENOMIC DNA]</scope>
    <source>
        <strain evidence="4">DSM 43909</strain>
    </source>
</reference>
<gene>
    <name evidence="3" type="ORF">GA0074695_2531</name>
</gene>
<protein>
    <recommendedName>
        <fullName evidence="2">Cas12f1-like TNB domain-containing protein</fullName>
    </recommendedName>
</protein>
<dbReference type="EMBL" id="LT607411">
    <property type="protein sequence ID" value="SCE96762.1"/>
    <property type="molecule type" value="Genomic_DNA"/>
</dbReference>
<feature type="domain" description="Cas12f1-like TNB" evidence="2">
    <location>
        <begin position="6"/>
        <end position="25"/>
    </location>
</feature>
<dbReference type="Pfam" id="PF07282">
    <property type="entry name" value="Cas12f1-like_TNB"/>
    <property type="match status" value="1"/>
</dbReference>
<evidence type="ECO:0000313" key="4">
    <source>
        <dbReference type="Proteomes" id="UP000198242"/>
    </source>
</evidence>
<proteinExistence type="predicted"/>
<dbReference type="InterPro" id="IPR010095">
    <property type="entry name" value="Cas12f1-like_TNB"/>
</dbReference>
<evidence type="ECO:0000256" key="1">
    <source>
        <dbReference type="ARBA" id="ARBA00023125"/>
    </source>
</evidence>
<evidence type="ECO:0000313" key="3">
    <source>
        <dbReference type="EMBL" id="SCE96762.1"/>
    </source>
</evidence>
<accession>A0A1C4WKM1</accession>
<keyword evidence="4" id="KW-1185">Reference proteome</keyword>
<dbReference type="RefSeq" id="WP_197698410.1">
    <property type="nucleotide sequence ID" value="NZ_LT607411.1"/>
</dbReference>